<comment type="caution">
    <text evidence="2">The sequence shown here is derived from an EMBL/GenBank/DDBJ whole genome shotgun (WGS) entry which is preliminary data.</text>
</comment>
<dbReference type="AlphaFoldDB" id="A0AAE0JUY7"/>
<feature type="region of interest" description="Disordered" evidence="1">
    <location>
        <begin position="1"/>
        <end position="249"/>
    </location>
</feature>
<evidence type="ECO:0000256" key="1">
    <source>
        <dbReference type="SAM" id="MobiDB-lite"/>
    </source>
</evidence>
<protein>
    <submittedName>
        <fullName evidence="2">Uncharacterized protein</fullName>
    </submittedName>
</protein>
<dbReference type="EMBL" id="JAULSN010000009">
    <property type="protein sequence ID" value="KAK3364804.1"/>
    <property type="molecule type" value="Genomic_DNA"/>
</dbReference>
<feature type="compositionally biased region" description="Low complexity" evidence="1">
    <location>
        <begin position="26"/>
        <end position="47"/>
    </location>
</feature>
<reference evidence="2" key="2">
    <citation type="submission" date="2023-06" db="EMBL/GenBank/DDBJ databases">
        <authorList>
            <consortium name="Lawrence Berkeley National Laboratory"/>
            <person name="Haridas S."/>
            <person name="Hensen N."/>
            <person name="Bonometti L."/>
            <person name="Westerberg I."/>
            <person name="Brannstrom I.O."/>
            <person name="Guillou S."/>
            <person name="Cros-Aarteil S."/>
            <person name="Calhoun S."/>
            <person name="Kuo A."/>
            <person name="Mondo S."/>
            <person name="Pangilinan J."/>
            <person name="Riley R."/>
            <person name="Labutti K."/>
            <person name="Andreopoulos B."/>
            <person name="Lipzen A."/>
            <person name="Chen C."/>
            <person name="Yanf M."/>
            <person name="Daum C."/>
            <person name="Ng V."/>
            <person name="Clum A."/>
            <person name="Steindorff A."/>
            <person name="Ohm R."/>
            <person name="Martin F."/>
            <person name="Silar P."/>
            <person name="Natvig D."/>
            <person name="Lalanne C."/>
            <person name="Gautier V."/>
            <person name="Ament-Velasquez S.L."/>
            <person name="Kruys A."/>
            <person name="Hutchinson M.I."/>
            <person name="Powell A.J."/>
            <person name="Barry K."/>
            <person name="Miller A.N."/>
            <person name="Grigoriev I.V."/>
            <person name="Debuchy R."/>
            <person name="Gladieux P."/>
            <person name="Thoren M.H."/>
            <person name="Johannesson H."/>
        </authorList>
    </citation>
    <scope>NUCLEOTIDE SEQUENCE</scope>
    <source>
        <strain evidence="2">CBS 958.72</strain>
    </source>
</reference>
<dbReference type="Proteomes" id="UP001287356">
    <property type="component" value="Unassembled WGS sequence"/>
</dbReference>
<feature type="compositionally biased region" description="Polar residues" evidence="1">
    <location>
        <begin position="123"/>
        <end position="132"/>
    </location>
</feature>
<organism evidence="2 3">
    <name type="scientific">Lasiosphaeria ovina</name>
    <dbReference type="NCBI Taxonomy" id="92902"/>
    <lineage>
        <taxon>Eukaryota</taxon>
        <taxon>Fungi</taxon>
        <taxon>Dikarya</taxon>
        <taxon>Ascomycota</taxon>
        <taxon>Pezizomycotina</taxon>
        <taxon>Sordariomycetes</taxon>
        <taxon>Sordariomycetidae</taxon>
        <taxon>Sordariales</taxon>
        <taxon>Lasiosphaeriaceae</taxon>
        <taxon>Lasiosphaeria</taxon>
    </lineage>
</organism>
<accession>A0AAE0JUY7</accession>
<keyword evidence="3" id="KW-1185">Reference proteome</keyword>
<evidence type="ECO:0000313" key="2">
    <source>
        <dbReference type="EMBL" id="KAK3364804.1"/>
    </source>
</evidence>
<feature type="compositionally biased region" description="Basic and acidic residues" evidence="1">
    <location>
        <begin position="137"/>
        <end position="154"/>
    </location>
</feature>
<feature type="compositionally biased region" description="Polar residues" evidence="1">
    <location>
        <begin position="157"/>
        <end position="168"/>
    </location>
</feature>
<sequence>MNNAPLNQEHDVDDPMVLTLDDEEPNTTTRTTIRTTPSTSRPSGTETGSPIPAEDALVSTQRPTPPESPPQKVVPVRADTERVPTPVCPVHQPEAAPPPRSQHGVPVLQIDKSARTPAVVQLKPTSPASATPSVKRARVEDESKIAAKPQKDGGETPSRSYVWSTPPTDRTRASDESVVGMAAGSRGRARIGNTVSDKSPKTRGTAKTTAKSRRSARIGHGTDCASGRALGRKSETVRLPSGSLGGPNKDGKICVMWDETKRMMVQEYCEYVASIRKFHLRKENMAPPNKV</sequence>
<proteinExistence type="predicted"/>
<evidence type="ECO:0000313" key="3">
    <source>
        <dbReference type="Proteomes" id="UP001287356"/>
    </source>
</evidence>
<gene>
    <name evidence="2" type="ORF">B0T24DRAFT_598135</name>
</gene>
<name>A0AAE0JUY7_9PEZI</name>
<reference evidence="2" key="1">
    <citation type="journal article" date="2023" name="Mol. Phylogenet. Evol.">
        <title>Genome-scale phylogeny and comparative genomics of the fungal order Sordariales.</title>
        <authorList>
            <person name="Hensen N."/>
            <person name="Bonometti L."/>
            <person name="Westerberg I."/>
            <person name="Brannstrom I.O."/>
            <person name="Guillou S."/>
            <person name="Cros-Aarteil S."/>
            <person name="Calhoun S."/>
            <person name="Haridas S."/>
            <person name="Kuo A."/>
            <person name="Mondo S."/>
            <person name="Pangilinan J."/>
            <person name="Riley R."/>
            <person name="LaButti K."/>
            <person name="Andreopoulos B."/>
            <person name="Lipzen A."/>
            <person name="Chen C."/>
            <person name="Yan M."/>
            <person name="Daum C."/>
            <person name="Ng V."/>
            <person name="Clum A."/>
            <person name="Steindorff A."/>
            <person name="Ohm R.A."/>
            <person name="Martin F."/>
            <person name="Silar P."/>
            <person name="Natvig D.O."/>
            <person name="Lalanne C."/>
            <person name="Gautier V."/>
            <person name="Ament-Velasquez S.L."/>
            <person name="Kruys A."/>
            <person name="Hutchinson M.I."/>
            <person name="Powell A.J."/>
            <person name="Barry K."/>
            <person name="Miller A.N."/>
            <person name="Grigoriev I.V."/>
            <person name="Debuchy R."/>
            <person name="Gladieux P."/>
            <person name="Hiltunen Thoren M."/>
            <person name="Johannesson H."/>
        </authorList>
    </citation>
    <scope>NUCLEOTIDE SEQUENCE</scope>
    <source>
        <strain evidence="2">CBS 958.72</strain>
    </source>
</reference>